<name>D8MUN9_ERWBE</name>
<dbReference type="STRING" id="634500.EbC_30150"/>
<dbReference type="Pfam" id="PF13989">
    <property type="entry name" value="YejG"/>
    <property type="match status" value="1"/>
</dbReference>
<dbReference type="eggNOG" id="ENOG5031IZZ">
    <property type="taxonomic scope" value="Bacteria"/>
</dbReference>
<dbReference type="GeneID" id="90512991"/>
<dbReference type="KEGG" id="ebi:EbC_30150"/>
<evidence type="ECO:0000313" key="2">
    <source>
        <dbReference type="Proteomes" id="UP000008793"/>
    </source>
</evidence>
<dbReference type="AlphaFoldDB" id="D8MUN9"/>
<protein>
    <submittedName>
        <fullName evidence="1">Conserved uncharacterized protein</fullName>
    </submittedName>
</protein>
<keyword evidence="2" id="KW-1185">Reference proteome</keyword>
<proteinExistence type="predicted"/>
<dbReference type="HOGENOM" id="CLU_170187_0_0_6"/>
<gene>
    <name evidence="1" type="ordered locus">EbC_30150</name>
</gene>
<accession>D8MUN9</accession>
<dbReference type="NCBIfam" id="NF008811">
    <property type="entry name" value="PRK11835.1"/>
    <property type="match status" value="1"/>
</dbReference>
<dbReference type="RefSeq" id="WP_013203031.1">
    <property type="nucleotide sequence ID" value="NC_014306.1"/>
</dbReference>
<evidence type="ECO:0000313" key="1">
    <source>
        <dbReference type="EMBL" id="CAX60546.1"/>
    </source>
</evidence>
<dbReference type="EMBL" id="FP236843">
    <property type="protein sequence ID" value="CAX60546.1"/>
    <property type="molecule type" value="Genomic_DNA"/>
</dbReference>
<organism evidence="2">
    <name type="scientific">Erwinia billingiae (strain Eb661)</name>
    <dbReference type="NCBI Taxonomy" id="634500"/>
    <lineage>
        <taxon>Bacteria</taxon>
        <taxon>Pseudomonadati</taxon>
        <taxon>Pseudomonadota</taxon>
        <taxon>Gammaproteobacteria</taxon>
        <taxon>Enterobacterales</taxon>
        <taxon>Erwiniaceae</taxon>
        <taxon>Erwinia</taxon>
    </lineage>
</organism>
<sequence>MNTLQHSVVHRLPQSYRWGAGPTGTCVEPLILNSITADDDLVGLTLLSHQGAQAWDIMQMIKDALAEIQLDCAVVEWGGEPCLFVSRHDECTTTCRLKNFGVGIAETLKDSSA</sequence>
<dbReference type="Proteomes" id="UP000008793">
    <property type="component" value="Chromosome"/>
</dbReference>
<dbReference type="InterPro" id="IPR020489">
    <property type="entry name" value="Uncharacterised_YejG"/>
</dbReference>
<reference evidence="1 2" key="1">
    <citation type="journal article" date="2010" name="BMC Genomics">
        <title>Genome comparison of the epiphytic bacteria Erwinia billingiae and E. tasmaniensis with the pear pathogen E. pyrifoliae.</title>
        <authorList>
            <person name="Kube M."/>
            <person name="Migdoll A.M."/>
            <person name="Gehring I."/>
            <person name="Heitmann K."/>
            <person name="Mayer Y."/>
            <person name="Kuhl H."/>
            <person name="Knaust F."/>
            <person name="Geider K."/>
            <person name="Reinhardt R."/>
        </authorList>
    </citation>
    <scope>NUCLEOTIDE SEQUENCE [LARGE SCALE GENOMIC DNA]</scope>
    <source>
        <strain evidence="1 2">Eb661</strain>
    </source>
</reference>